<evidence type="ECO:0000313" key="5">
    <source>
        <dbReference type="Proteomes" id="UP000614741"/>
    </source>
</evidence>
<evidence type="ECO:0000256" key="2">
    <source>
        <dbReference type="SAM" id="SignalP"/>
    </source>
</evidence>
<evidence type="ECO:0000256" key="1">
    <source>
        <dbReference type="SAM" id="MobiDB-lite"/>
    </source>
</evidence>
<feature type="signal peptide" evidence="2">
    <location>
        <begin position="1"/>
        <end position="24"/>
    </location>
</feature>
<sequence length="205" mass="21548">MQTKGWSRRRVAAVMAVVSLVVVAGCGTGGPADGPTTGPTTVESSPTPTPAPTSDLTRLPEPPAAMSEPTTDGAIAAATYVLDLYGYTFATGDTGPWRQMTRESCELCVGLARDVEQMVEVDDSSTGALITVDTAEAREISDDRWFGVDMEITQSSSTRFDADGEVVGSDPGGRYKAAFALSWDEGWHVDDLGFEALESDAGNEG</sequence>
<feature type="compositionally biased region" description="Low complexity" evidence="1">
    <location>
        <begin position="33"/>
        <end position="57"/>
    </location>
</feature>
<protein>
    <recommendedName>
        <fullName evidence="3">DUF6318 domain-containing protein</fullName>
    </recommendedName>
</protein>
<proteinExistence type="predicted"/>
<keyword evidence="5" id="KW-1185">Reference proteome</keyword>
<dbReference type="Pfam" id="PF19843">
    <property type="entry name" value="DUF6318"/>
    <property type="match status" value="1"/>
</dbReference>
<reference evidence="4 5" key="1">
    <citation type="submission" date="2021-01" db="EMBL/GenBank/DDBJ databases">
        <title>Whole genome shotgun sequence of Cellulomonas phragmiteti NBRC 110785.</title>
        <authorList>
            <person name="Komaki H."/>
            <person name="Tamura T."/>
        </authorList>
    </citation>
    <scope>NUCLEOTIDE SEQUENCE [LARGE SCALE GENOMIC DNA]</scope>
    <source>
        <strain evidence="4 5">NBRC 110785</strain>
    </source>
</reference>
<accession>A0ABQ4DMS6</accession>
<dbReference type="Proteomes" id="UP000614741">
    <property type="component" value="Unassembled WGS sequence"/>
</dbReference>
<feature type="chain" id="PRO_5046808785" description="DUF6318 domain-containing protein" evidence="2">
    <location>
        <begin position="25"/>
        <end position="205"/>
    </location>
</feature>
<evidence type="ECO:0000259" key="3">
    <source>
        <dbReference type="Pfam" id="PF19843"/>
    </source>
</evidence>
<gene>
    <name evidence="4" type="ORF">Cph01nite_24110</name>
</gene>
<name>A0ABQ4DMS6_9CELL</name>
<dbReference type="PROSITE" id="PS51257">
    <property type="entry name" value="PROKAR_LIPOPROTEIN"/>
    <property type="match status" value="1"/>
</dbReference>
<dbReference type="InterPro" id="IPR046281">
    <property type="entry name" value="DUF6318"/>
</dbReference>
<dbReference type="EMBL" id="BONP01000014">
    <property type="protein sequence ID" value="GIG40649.1"/>
    <property type="molecule type" value="Genomic_DNA"/>
</dbReference>
<dbReference type="RefSeq" id="WP_203674550.1">
    <property type="nucleotide sequence ID" value="NZ_BONP01000014.1"/>
</dbReference>
<comment type="caution">
    <text evidence="4">The sequence shown here is derived from an EMBL/GenBank/DDBJ whole genome shotgun (WGS) entry which is preliminary data.</text>
</comment>
<keyword evidence="2" id="KW-0732">Signal</keyword>
<evidence type="ECO:0000313" key="4">
    <source>
        <dbReference type="EMBL" id="GIG40649.1"/>
    </source>
</evidence>
<feature type="domain" description="DUF6318" evidence="3">
    <location>
        <begin position="60"/>
        <end position="185"/>
    </location>
</feature>
<feature type="region of interest" description="Disordered" evidence="1">
    <location>
        <begin position="28"/>
        <end position="69"/>
    </location>
</feature>
<organism evidence="4 5">
    <name type="scientific">Cellulomonas phragmiteti</name>
    <dbReference type="NCBI Taxonomy" id="478780"/>
    <lineage>
        <taxon>Bacteria</taxon>
        <taxon>Bacillati</taxon>
        <taxon>Actinomycetota</taxon>
        <taxon>Actinomycetes</taxon>
        <taxon>Micrococcales</taxon>
        <taxon>Cellulomonadaceae</taxon>
        <taxon>Cellulomonas</taxon>
    </lineage>
</organism>